<dbReference type="InterPro" id="IPR053183">
    <property type="entry name" value="ASL1"/>
</dbReference>
<evidence type="ECO:0000313" key="3">
    <source>
        <dbReference type="Proteomes" id="UP000679220"/>
    </source>
</evidence>
<dbReference type="Pfam" id="PF11790">
    <property type="entry name" value="Glyco_hydro_cc"/>
    <property type="match status" value="1"/>
</dbReference>
<dbReference type="PANTHER" id="PTHR34154">
    <property type="entry name" value="ALKALI-SENSITIVE LINKAGE PROTEIN 1"/>
    <property type="match status" value="1"/>
</dbReference>
<dbReference type="SUPFAM" id="SSF51445">
    <property type="entry name" value="(Trans)glycosidases"/>
    <property type="match status" value="1"/>
</dbReference>
<dbReference type="PANTHER" id="PTHR34154:SF3">
    <property type="entry name" value="ALKALI-SENSITIVE LINKAGE PROTEIN 1"/>
    <property type="match status" value="1"/>
</dbReference>
<dbReference type="GO" id="GO:0071966">
    <property type="term" value="P:fungal-type cell wall polysaccharide metabolic process"/>
    <property type="evidence" value="ECO:0007669"/>
    <property type="project" value="TreeGrafter"/>
</dbReference>
<dbReference type="SUPFAM" id="SSF49785">
    <property type="entry name" value="Galactose-binding domain-like"/>
    <property type="match status" value="1"/>
</dbReference>
<dbReference type="Gene3D" id="3.20.20.80">
    <property type="entry name" value="Glycosidases"/>
    <property type="match status" value="1"/>
</dbReference>
<sequence length="458" mass="51040">MKNILYILGMAIMLMACEKEIPGFDHELPPKEEVPTTVTKKGVCLTTNGFTWSSRVSALKGHWHYSWGHELKDMEPENIEFVPMFWGRQVTDDKIEYLKQLKAEGKINYILGFNEPDGEEQANMTVDEAIALWPKLESIGLPIGSPAPVGGTNEWMDEFMSRAKSEGLRIDFVAMHKYPGPNPESFLQKVKEVHEAYDLPVWITEFAVADWNATSVEDNRYTAEQALAFMKAVLPQLDALDYVERYAWFSGQPDNKALAPSALFDAEDNLTPLGQYYAYYTPNEEIGAGVEAPIYDNVEGNLVENGNFGNYHVYGTTDNLSEAEALAKSVGWFGYQFAAEPDDAVEGWSCKMLNGWGGDAGLNTKLAVTAGKTLTITYSVKWLGPDGSMKMVIKDHDTNTKLALPAEALPVKASENNQWETVSYEFTVPDGVSNLRFTFWKGKGTSPCLIDEVIAKEK</sequence>
<proteinExistence type="predicted"/>
<keyword evidence="3" id="KW-1185">Reference proteome</keyword>
<dbReference type="Proteomes" id="UP000679220">
    <property type="component" value="Unassembled WGS sequence"/>
</dbReference>
<dbReference type="InterPro" id="IPR017853">
    <property type="entry name" value="GH"/>
</dbReference>
<feature type="domain" description="Asl1-like glycosyl hydrolase catalytic" evidence="1">
    <location>
        <begin position="58"/>
        <end position="277"/>
    </location>
</feature>
<dbReference type="InterPro" id="IPR024655">
    <property type="entry name" value="Asl1_glyco_hydro_catalytic"/>
</dbReference>
<reference evidence="2" key="2">
    <citation type="submission" date="2021-04" db="EMBL/GenBank/DDBJ databases">
        <authorList>
            <person name="Zhang T."/>
            <person name="Zhang Y."/>
            <person name="Lu D."/>
            <person name="Zuo D."/>
            <person name="Du Z."/>
        </authorList>
    </citation>
    <scope>NUCLEOTIDE SEQUENCE</scope>
    <source>
        <strain evidence="2">JR1</strain>
    </source>
</reference>
<dbReference type="InterPro" id="IPR008979">
    <property type="entry name" value="Galactose-bd-like_sf"/>
</dbReference>
<evidence type="ECO:0000313" key="2">
    <source>
        <dbReference type="EMBL" id="MBR8538123.1"/>
    </source>
</evidence>
<evidence type="ECO:0000259" key="1">
    <source>
        <dbReference type="Pfam" id="PF11790"/>
    </source>
</evidence>
<reference evidence="2" key="1">
    <citation type="journal article" date="2018" name="Int. J. Syst. Evol. Microbiol.">
        <title>Carboxylicivirga sediminis sp. nov., isolated from coastal sediment.</title>
        <authorList>
            <person name="Wang F.Q."/>
            <person name="Ren L.H."/>
            <person name="Zou R.J."/>
            <person name="Sun Y.Z."/>
            <person name="Liu X.J."/>
            <person name="Jiang F."/>
            <person name="Liu L.J."/>
        </authorList>
    </citation>
    <scope>NUCLEOTIDE SEQUENCE</scope>
    <source>
        <strain evidence="2">JR1</strain>
    </source>
</reference>
<organism evidence="2 3">
    <name type="scientific">Carboxylicivirga sediminis</name>
    <dbReference type="NCBI Taxonomy" id="2006564"/>
    <lineage>
        <taxon>Bacteria</taxon>
        <taxon>Pseudomonadati</taxon>
        <taxon>Bacteroidota</taxon>
        <taxon>Bacteroidia</taxon>
        <taxon>Marinilabiliales</taxon>
        <taxon>Marinilabiliaceae</taxon>
        <taxon>Carboxylicivirga</taxon>
    </lineage>
</organism>
<comment type="caution">
    <text evidence="2">The sequence shown here is derived from an EMBL/GenBank/DDBJ whole genome shotgun (WGS) entry which is preliminary data.</text>
</comment>
<dbReference type="Gene3D" id="2.60.120.260">
    <property type="entry name" value="Galactose-binding domain-like"/>
    <property type="match status" value="1"/>
</dbReference>
<name>A0A941J0E8_9BACT</name>
<protein>
    <recommendedName>
        <fullName evidence="1">Asl1-like glycosyl hydrolase catalytic domain-containing protein</fullName>
    </recommendedName>
</protein>
<dbReference type="RefSeq" id="WP_212193147.1">
    <property type="nucleotide sequence ID" value="NZ_JAGTAR010000050.1"/>
</dbReference>
<dbReference type="EMBL" id="JAGTAR010000050">
    <property type="protein sequence ID" value="MBR8538123.1"/>
    <property type="molecule type" value="Genomic_DNA"/>
</dbReference>
<dbReference type="PROSITE" id="PS51257">
    <property type="entry name" value="PROKAR_LIPOPROTEIN"/>
    <property type="match status" value="1"/>
</dbReference>
<dbReference type="AlphaFoldDB" id="A0A941J0E8"/>
<accession>A0A941J0E8</accession>
<gene>
    <name evidence="2" type="ORF">KDU71_21310</name>
</gene>